<keyword evidence="6 7" id="KW-0460">Magnesium</keyword>
<keyword evidence="1 7" id="KW-0436">Ligase</keyword>
<evidence type="ECO:0000256" key="3">
    <source>
        <dbReference type="ARBA" id="ARBA00022741"/>
    </source>
</evidence>
<gene>
    <name evidence="7" type="primary">pafA</name>
    <name evidence="9" type="ORF">SAMN05421637_0017</name>
</gene>
<keyword evidence="2 7" id="KW-0479">Metal-binding</keyword>
<protein>
    <recommendedName>
        <fullName evidence="7 8">Pup--protein ligase</fullName>
        <ecNumber evidence="7 8">6.3.1.19</ecNumber>
    </recommendedName>
    <alternativeName>
        <fullName evidence="7">Proteasome accessory factor A</fullName>
    </alternativeName>
    <alternativeName>
        <fullName evidence="7">Pup-conjugating enzyme</fullName>
    </alternativeName>
</protein>
<dbReference type="EMBL" id="FNZI01000001">
    <property type="protein sequence ID" value="SEI79124.1"/>
    <property type="molecule type" value="Genomic_DNA"/>
</dbReference>
<evidence type="ECO:0000256" key="6">
    <source>
        <dbReference type="ARBA" id="ARBA00022842"/>
    </source>
</evidence>
<keyword evidence="5 7" id="KW-0067">ATP-binding</keyword>
<dbReference type="NCBIfam" id="TIGR03686">
    <property type="entry name" value="pupylate_PafA"/>
    <property type="match status" value="1"/>
</dbReference>
<dbReference type="GO" id="GO:0000502">
    <property type="term" value="C:proteasome complex"/>
    <property type="evidence" value="ECO:0007669"/>
    <property type="project" value="UniProtKB-KW"/>
</dbReference>
<comment type="pathway">
    <text evidence="7">Protein degradation; proteasomal Pup-dependent pathway.</text>
</comment>
<dbReference type="GO" id="GO:0070490">
    <property type="term" value="P:protein pupylation"/>
    <property type="evidence" value="ECO:0007669"/>
    <property type="project" value="UniProtKB-UniRule"/>
</dbReference>
<sequence length="469" mass="51730">MIPTDIPPPLDVDPARRIFGLETEFGLHLDSADSRAVTPEEVAGHLFHSVVQWGRSSNVFLPNASRLYIDVGAHPEYATAECDSLTDLIAMDKAGERIVQDLVAGGEERLRAAGVDGQIHLYKNNTDSAGNSYGCHENYLVRRRADFKAFASALLPFLVTRQIVTGAGCITRTPQGAHYSFSPRADHMWEGLSSATTRSRPMINTRDEPHANAELYRRMHVIVGDSTMAEPTTLLKMGATDLVLRIMEARAVLPELTLAREMQAIRDVAHDLTGQATVELADGRRLTAVEVQQTYIDLVRSHLGGVIERTAEVDAILDLWQRGVDAVRTQDLSGVETELDWAIKYRLITRYQERLGCALDDARLARLELAFHDVSPERGLVAKLQAQGLVKRIVPEEAIVRAMTTAPETTRARLRGAFVTRALESGHDFTVDWVHLKIAGSSGTTVLLKDPFRSEDARVDALLDALAQS</sequence>
<dbReference type="Proteomes" id="UP000183315">
    <property type="component" value="Unassembled WGS sequence"/>
</dbReference>
<name>A0A1H6TLQ7_9MICO</name>
<comment type="similarity">
    <text evidence="7">Belongs to the Pup ligase/Pup deamidase family. Pup-conjugating enzyme subfamily.</text>
</comment>
<feature type="active site" description="Proton acceptor" evidence="7">
    <location>
        <position position="70"/>
    </location>
</feature>
<evidence type="ECO:0000313" key="10">
    <source>
        <dbReference type="Proteomes" id="UP000183315"/>
    </source>
</evidence>
<evidence type="ECO:0000256" key="2">
    <source>
        <dbReference type="ARBA" id="ARBA00022723"/>
    </source>
</evidence>
<comment type="pathway">
    <text evidence="7">Protein modification; protein pupylation.</text>
</comment>
<dbReference type="EC" id="6.3.1.19" evidence="7 8"/>
<reference evidence="10" key="1">
    <citation type="submission" date="2016-10" db="EMBL/GenBank/DDBJ databases">
        <authorList>
            <person name="Varghese N."/>
        </authorList>
    </citation>
    <scope>NUCLEOTIDE SEQUENCE [LARGE SCALE GENOMIC DNA]</scope>
    <source>
        <strain evidence="10">DSM 24868</strain>
    </source>
</reference>
<dbReference type="eggNOG" id="COG0638">
    <property type="taxonomic scope" value="Bacteria"/>
</dbReference>
<dbReference type="UniPathway" id="UPA00998"/>
<dbReference type="PANTHER" id="PTHR42307:SF3">
    <property type="entry name" value="PUP--PROTEIN LIGASE"/>
    <property type="match status" value="1"/>
</dbReference>
<dbReference type="HAMAP" id="MF_02111">
    <property type="entry name" value="Pup_ligase"/>
    <property type="match status" value="1"/>
</dbReference>
<feature type="binding site" evidence="7">
    <location>
        <position position="68"/>
    </location>
    <ligand>
        <name>Mg(2+)</name>
        <dbReference type="ChEBI" id="CHEBI:18420"/>
    </ligand>
</feature>
<dbReference type="RefSeq" id="WP_042212413.1">
    <property type="nucleotide sequence ID" value="NZ_BBLU01000001.1"/>
</dbReference>
<keyword evidence="3 7" id="KW-0547">Nucleotide-binding</keyword>
<evidence type="ECO:0000256" key="7">
    <source>
        <dbReference type="HAMAP-Rule" id="MF_02111"/>
    </source>
</evidence>
<dbReference type="GO" id="GO:0005524">
    <property type="term" value="F:ATP binding"/>
    <property type="evidence" value="ECO:0007669"/>
    <property type="project" value="UniProtKB-UniRule"/>
</dbReference>
<dbReference type="UniPathway" id="UPA00997"/>
<comment type="function">
    <text evidence="7">Catalyzes the covalent attachment of the prokaryotic ubiquitin-like protein modifier Pup to the proteasomal substrate proteins, thereby targeting them for proteasomal degradation. This tagging system is termed pupylation. The ligation reaction involves the side-chain carboxylate of the C-terminal glutamate of Pup and the side-chain amino group of a substrate lysine.</text>
</comment>
<feature type="binding site" evidence="7">
    <location>
        <position position="433"/>
    </location>
    <ligand>
        <name>ATP</name>
        <dbReference type="ChEBI" id="CHEBI:30616"/>
    </ligand>
</feature>
<dbReference type="InterPro" id="IPR022279">
    <property type="entry name" value="Pup_ligase"/>
</dbReference>
<feature type="binding site" evidence="7">
    <location>
        <position position="22"/>
    </location>
    <ligand>
        <name>Mg(2+)</name>
        <dbReference type="ChEBI" id="CHEBI:18420"/>
    </ligand>
</feature>
<proteinExistence type="inferred from homology"/>
<evidence type="ECO:0000256" key="5">
    <source>
        <dbReference type="ARBA" id="ARBA00022840"/>
    </source>
</evidence>
<dbReference type="AlphaFoldDB" id="A0A1H6TLQ7"/>
<feature type="binding site" evidence="7">
    <location>
        <position position="79"/>
    </location>
    <ligand>
        <name>ATP</name>
        <dbReference type="ChEBI" id="CHEBI:30616"/>
    </ligand>
</feature>
<organism evidence="9 10">
    <name type="scientific">Demequina mangrovi</name>
    <dbReference type="NCBI Taxonomy" id="1043493"/>
    <lineage>
        <taxon>Bacteria</taxon>
        <taxon>Bacillati</taxon>
        <taxon>Actinomycetota</taxon>
        <taxon>Actinomycetes</taxon>
        <taxon>Micrococcales</taxon>
        <taxon>Demequinaceae</taxon>
        <taxon>Demequina</taxon>
    </lineage>
</organism>
<evidence type="ECO:0000256" key="4">
    <source>
        <dbReference type="ARBA" id="ARBA00022786"/>
    </source>
</evidence>
<keyword evidence="9" id="KW-0647">Proteasome</keyword>
<comment type="catalytic activity">
    <reaction evidence="7">
        <text>ATP + [prokaryotic ubiquitin-like protein]-L-glutamate + [protein]-L-lysine = ADP + phosphate + N(6)-([prokaryotic ubiquitin-like protein]-gamma-L-glutamyl)-[protein]-L-lysine.</text>
        <dbReference type="EC" id="6.3.1.19"/>
    </reaction>
</comment>
<dbReference type="GO" id="GO:0016879">
    <property type="term" value="F:ligase activity, forming carbon-nitrogen bonds"/>
    <property type="evidence" value="ECO:0007669"/>
    <property type="project" value="UniProtKB-UniRule"/>
</dbReference>
<keyword evidence="10" id="KW-1185">Reference proteome</keyword>
<evidence type="ECO:0000256" key="8">
    <source>
        <dbReference type="NCBIfam" id="TIGR03686"/>
    </source>
</evidence>
<dbReference type="GO" id="GO:0019941">
    <property type="term" value="P:modification-dependent protein catabolic process"/>
    <property type="evidence" value="ECO:0007669"/>
    <property type="project" value="UniProtKB-UniRule"/>
</dbReference>
<dbReference type="InterPro" id="IPR004347">
    <property type="entry name" value="Pup_ligase/deamidase"/>
</dbReference>
<feature type="binding site" evidence="7">
    <location>
        <position position="76"/>
    </location>
    <ligand>
        <name>Mg(2+)</name>
        <dbReference type="ChEBI" id="CHEBI:18420"/>
    </ligand>
</feature>
<evidence type="ECO:0000256" key="1">
    <source>
        <dbReference type="ARBA" id="ARBA00022598"/>
    </source>
</evidence>
<accession>A0A1H6TLQ7</accession>
<dbReference type="PANTHER" id="PTHR42307">
    <property type="entry name" value="PUP DEAMIDASE/DEPUPYLASE"/>
    <property type="match status" value="1"/>
</dbReference>
<dbReference type="Pfam" id="PF03136">
    <property type="entry name" value="Pup_ligase"/>
    <property type="match status" value="1"/>
</dbReference>
<dbReference type="STRING" id="1043493.SAMN05421637_0017"/>
<dbReference type="GO" id="GO:0000287">
    <property type="term" value="F:magnesium ion binding"/>
    <property type="evidence" value="ECO:0007669"/>
    <property type="project" value="UniProtKB-UniRule"/>
</dbReference>
<comment type="miscellaneous">
    <text evidence="7">The reaction mechanism probably proceeds via the activation of Pup by phosphorylation of its C-terminal glutamate, which is then subject to nucleophilic attack by the substrate lysine, resulting in an isopeptide bond and the release of phosphate as a good leaving group.</text>
</comment>
<evidence type="ECO:0000313" key="9">
    <source>
        <dbReference type="EMBL" id="SEI79124.1"/>
    </source>
</evidence>
<feature type="binding site" evidence="7">
    <location>
        <position position="66"/>
    </location>
    <ligand>
        <name>ATP</name>
        <dbReference type="ChEBI" id="CHEBI:30616"/>
    </ligand>
</feature>
<dbReference type="GO" id="GO:0010498">
    <property type="term" value="P:proteasomal protein catabolic process"/>
    <property type="evidence" value="ECO:0007669"/>
    <property type="project" value="UniProtKB-UniRule"/>
</dbReference>
<dbReference type="OrthoDB" id="9760627at2"/>
<keyword evidence="4 7" id="KW-0833">Ubl conjugation pathway</keyword>
<dbReference type="GO" id="GO:0019787">
    <property type="term" value="F:ubiquitin-like protein transferase activity"/>
    <property type="evidence" value="ECO:0007669"/>
    <property type="project" value="UniProtKB-UniRule"/>
</dbReference>